<keyword evidence="4" id="KW-1185">Reference proteome</keyword>
<dbReference type="EMBL" id="JASNJD010000001">
    <property type="protein sequence ID" value="MDK3016222.1"/>
    <property type="molecule type" value="Genomic_DNA"/>
</dbReference>
<dbReference type="PANTHER" id="PTHR34580">
    <property type="match status" value="1"/>
</dbReference>
<dbReference type="Gene3D" id="1.10.10.10">
    <property type="entry name" value="Winged helix-like DNA-binding domain superfamily/Winged helix DNA-binding domain"/>
    <property type="match status" value="1"/>
</dbReference>
<proteinExistence type="predicted"/>
<organism evidence="3 4">
    <name type="scientific">Pseudodonghicola flavimaris</name>
    <dbReference type="NCBI Taxonomy" id="3050036"/>
    <lineage>
        <taxon>Bacteria</taxon>
        <taxon>Pseudomonadati</taxon>
        <taxon>Pseudomonadota</taxon>
        <taxon>Alphaproteobacteria</taxon>
        <taxon>Rhodobacterales</taxon>
        <taxon>Paracoccaceae</taxon>
        <taxon>Pseudodonghicola</taxon>
    </lineage>
</organism>
<gene>
    <name evidence="3" type="ORF">QO033_00955</name>
</gene>
<reference evidence="3 4" key="1">
    <citation type="submission" date="2023-05" db="EMBL/GenBank/DDBJ databases">
        <title>Pseudodonghicola sp. nov.</title>
        <authorList>
            <person name="Huang J."/>
        </authorList>
    </citation>
    <scope>NUCLEOTIDE SEQUENCE [LARGE SCALE GENOMIC DNA]</scope>
    <source>
        <strain evidence="3 4">IC7</strain>
    </source>
</reference>
<dbReference type="PANTHER" id="PTHR34580:SF3">
    <property type="entry name" value="PROTEIN PAFB"/>
    <property type="match status" value="1"/>
</dbReference>
<evidence type="ECO:0000259" key="1">
    <source>
        <dbReference type="Pfam" id="PF08279"/>
    </source>
</evidence>
<evidence type="ECO:0000313" key="4">
    <source>
        <dbReference type="Proteomes" id="UP001243757"/>
    </source>
</evidence>
<dbReference type="RefSeq" id="WP_284479044.1">
    <property type="nucleotide sequence ID" value="NZ_JASNJD010000001.1"/>
</dbReference>
<dbReference type="InterPro" id="IPR036390">
    <property type="entry name" value="WH_DNA-bd_sf"/>
</dbReference>
<dbReference type="PROSITE" id="PS52050">
    <property type="entry name" value="WYL"/>
    <property type="match status" value="1"/>
</dbReference>
<comment type="caution">
    <text evidence="3">The sequence shown here is derived from an EMBL/GenBank/DDBJ whole genome shotgun (WGS) entry which is preliminary data.</text>
</comment>
<protein>
    <submittedName>
        <fullName evidence="3">HTH domain-containing protein</fullName>
    </submittedName>
</protein>
<evidence type="ECO:0000313" key="3">
    <source>
        <dbReference type="EMBL" id="MDK3016222.1"/>
    </source>
</evidence>
<dbReference type="InterPro" id="IPR051534">
    <property type="entry name" value="CBASS_pafABC_assoc_protein"/>
</dbReference>
<dbReference type="InterPro" id="IPR013196">
    <property type="entry name" value="HTH_11"/>
</dbReference>
<name>A0ABT7EV45_9RHOB</name>
<feature type="domain" description="Helix-turn-helix type 11" evidence="1">
    <location>
        <begin position="6"/>
        <end position="59"/>
    </location>
</feature>
<feature type="domain" description="WYL" evidence="2">
    <location>
        <begin position="136"/>
        <end position="201"/>
    </location>
</feature>
<dbReference type="InterPro" id="IPR036388">
    <property type="entry name" value="WH-like_DNA-bd_sf"/>
</dbReference>
<dbReference type="SUPFAM" id="SSF46785">
    <property type="entry name" value="Winged helix' DNA-binding domain"/>
    <property type="match status" value="1"/>
</dbReference>
<accession>A0ABT7EV45</accession>
<evidence type="ECO:0000259" key="2">
    <source>
        <dbReference type="Pfam" id="PF13280"/>
    </source>
</evidence>
<dbReference type="Pfam" id="PF08279">
    <property type="entry name" value="HTH_11"/>
    <property type="match status" value="1"/>
</dbReference>
<dbReference type="Proteomes" id="UP001243757">
    <property type="component" value="Unassembled WGS sequence"/>
</dbReference>
<dbReference type="InterPro" id="IPR026881">
    <property type="entry name" value="WYL_dom"/>
</dbReference>
<sequence>MPRQDRLFQLTRILRDGQCHRAEDLARRLDVSLRTIYRDMERLAAAGVPVTGTRGSGYRATGTTVLPPLALSPEELEVLHLGLAIVAEAPDPGFKSAAQRLADKIDALLPETGLPEAEAWKFAPSPFADAARGFSHMAALRSAIRGRQKLRLRHRRADGSIAEETLRPLELDHWGRIWTLTGWSETAGDFRECRVDLIEEALPLPELFVDEPGKRLADLRAPG</sequence>
<dbReference type="Pfam" id="PF13280">
    <property type="entry name" value="WYL"/>
    <property type="match status" value="1"/>
</dbReference>